<dbReference type="Proteomes" id="UP000241071">
    <property type="component" value="Segment"/>
</dbReference>
<gene>
    <name evidence="2" type="ORF">glt_00199</name>
</gene>
<sequence length="320" mass="37703">MLQSLNFDTILHLFDYLDDKDKISFMSTCQDLFNIKNSIKIQNLYSYHIVKDSIFLSSFRKISFNTKNIDIPINTTHLYFCDSFNKSLPKLNEVNCLTNNLKFIKFGWNFNQSIKGCIPNNVTHLIFGNRFNQDILGCIPESVIYLEFGTSFNKSVENCLPKNLKYLKFGFKFNQNIDNCIPDVKYLEFGHYFNQRINNCSINKKYGLPSSLKYLIFKQEFNQSITRCIPHGVKILKFGKKFNQNIKYQLPLTLKYLSICNPQGKNYNILNDLPTSVKKIHLTGYFTEEFIKLFREKIIIETKDEFINYLKQISDHYKNN</sequence>
<accession>M1PGA1</accession>
<dbReference type="InterPro" id="IPR051251">
    <property type="entry name" value="STK_FNIP-Repeat"/>
</dbReference>
<dbReference type="EMBL" id="KC008572">
    <property type="protein sequence ID" value="AGF85008.1"/>
    <property type="molecule type" value="Genomic_DNA"/>
</dbReference>
<evidence type="ECO:0000313" key="3">
    <source>
        <dbReference type="Proteomes" id="UP000241071"/>
    </source>
</evidence>
<proteinExistence type="predicted"/>
<organism evidence="2 3">
    <name type="scientific">Moumouvirus goulette</name>
    <dbReference type="NCBI Taxonomy" id="1247379"/>
    <lineage>
        <taxon>Viruses</taxon>
        <taxon>Varidnaviria</taxon>
        <taxon>Bamfordvirae</taxon>
        <taxon>Nucleocytoviricota</taxon>
        <taxon>Megaviricetes</taxon>
        <taxon>Imitervirales</taxon>
        <taxon>Mimiviridae</taxon>
        <taxon>Megamimivirinae</taxon>
        <taxon>Moumouvirus</taxon>
        <taxon>Moumouvirus goulettemassiliense</taxon>
    </lineage>
</organism>
<protein>
    <submittedName>
        <fullName evidence="2">Repeat-containing protein</fullName>
    </submittedName>
</protein>
<evidence type="ECO:0000256" key="1">
    <source>
        <dbReference type="ARBA" id="ARBA00022737"/>
    </source>
</evidence>
<dbReference type="PANTHER" id="PTHR32134:SF92">
    <property type="entry name" value="FNIP REPEAT-CONTAINING PROTEIN"/>
    <property type="match status" value="1"/>
</dbReference>
<dbReference type="Pfam" id="PF05725">
    <property type="entry name" value="FNIP"/>
    <property type="match status" value="3"/>
</dbReference>
<keyword evidence="3" id="KW-1185">Reference proteome</keyword>
<dbReference type="PANTHER" id="PTHR32134">
    <property type="entry name" value="FNIP REPEAT-CONTAINING PROTEIN"/>
    <property type="match status" value="1"/>
</dbReference>
<keyword evidence="1" id="KW-0677">Repeat</keyword>
<evidence type="ECO:0000313" key="2">
    <source>
        <dbReference type="EMBL" id="AGF85008.1"/>
    </source>
</evidence>
<reference evidence="2 3" key="1">
    <citation type="submission" date="2012-10" db="EMBL/GenBank/DDBJ databases">
        <title>Complete genome sequence of Moumouvirus goulette.</title>
        <authorList>
            <person name="Fournous G."/>
            <person name="Bougalmi M."/>
            <person name="Colson P."/>
        </authorList>
    </citation>
    <scope>NUCLEOTIDE SEQUENCE [LARGE SCALE GENOMIC DNA]</scope>
</reference>
<name>M1PGA1_9VIRU</name>
<dbReference type="InterPro" id="IPR008615">
    <property type="entry name" value="FNIP"/>
</dbReference>